<sequence length="546" mass="64693">MIHWFDKNLETNLPDRTSIMLDLLCQWDTKELKKWTTTLIQQSLMVINELGFLNQNEEKRLETQLNNYFTFKDQPRSIVEPFVDTCCNTAMKMIKGRTLLVFKMNGSCRMTLMNAYCYKCRRKYSNNYFIQNGEKYVTYESVFNRNLIYFGGDYAYEKELIRWLTNSILYLYSGFDNFSKCYNASCLNINKSHVTMCATRIRDLWFLYQFVAVSFFYTREDNLKIPIQCDRQELVVFMNKAFDRLNVKFVKFWVHHKEYSNCGPTCSKVFVCDGFQKPSRFICSNVKMSVYSEELGNVTIGCGNRPQYIETNEVNSEHYESRTVSANTTNKMNKNETLGLCSTCKLNPIFDIVEEETIINNDCNINRNPRFINGKTRSYGIIYTMLNCGIIIDFLEINLSEQVFITLLHWLCMLQKIDDLSRIPKIFVYDNACSVWTYFKKRLHDTHTIKQTKFSLFLDDCEIYIDRLHQRTHNRPMCRTERNINLREDLADVNTVICEQTNAWFKQFLNILCNFSGQRSKLYYLFLFHLLNCKRGSFDPENNTFS</sequence>
<evidence type="ECO:0000313" key="4">
    <source>
        <dbReference type="Proteomes" id="UP000663824"/>
    </source>
</evidence>
<dbReference type="EMBL" id="CAJNOV010006011">
    <property type="protein sequence ID" value="CAF1233226.1"/>
    <property type="molecule type" value="Genomic_DNA"/>
</dbReference>
<dbReference type="Proteomes" id="UP000663824">
    <property type="component" value="Unassembled WGS sequence"/>
</dbReference>
<comment type="caution">
    <text evidence="3">The sequence shown here is derived from an EMBL/GenBank/DDBJ whole genome shotgun (WGS) entry which is preliminary data.</text>
</comment>
<dbReference type="EMBL" id="CAJNOW010009607">
    <property type="protein sequence ID" value="CAF1567744.1"/>
    <property type="molecule type" value="Genomic_DNA"/>
</dbReference>
<protein>
    <submittedName>
        <fullName evidence="3">Uncharacterized protein</fullName>
    </submittedName>
</protein>
<evidence type="ECO:0000313" key="2">
    <source>
        <dbReference type="EMBL" id="CAF1567744.1"/>
    </source>
</evidence>
<dbReference type="Proteomes" id="UP000663855">
    <property type="component" value="Unassembled WGS sequence"/>
</dbReference>
<gene>
    <name evidence="1" type="ORF">CJN711_LOCUS13610</name>
    <name evidence="2" type="ORF">KQP761_LOCUS18893</name>
    <name evidence="3" type="ORF">MBJ925_LOCUS6461</name>
</gene>
<proteinExistence type="predicted"/>
<reference evidence="3" key="1">
    <citation type="submission" date="2021-02" db="EMBL/GenBank/DDBJ databases">
        <authorList>
            <person name="Nowell W R."/>
        </authorList>
    </citation>
    <scope>NUCLEOTIDE SEQUENCE</scope>
</reference>
<evidence type="ECO:0000313" key="1">
    <source>
        <dbReference type="EMBL" id="CAF1233226.1"/>
    </source>
</evidence>
<dbReference type="Proteomes" id="UP000663834">
    <property type="component" value="Unassembled WGS sequence"/>
</dbReference>
<evidence type="ECO:0000313" key="3">
    <source>
        <dbReference type="EMBL" id="CAF1963177.1"/>
    </source>
</evidence>
<organism evidence="3 4">
    <name type="scientific">Rotaria magnacalcarata</name>
    <dbReference type="NCBI Taxonomy" id="392030"/>
    <lineage>
        <taxon>Eukaryota</taxon>
        <taxon>Metazoa</taxon>
        <taxon>Spiralia</taxon>
        <taxon>Gnathifera</taxon>
        <taxon>Rotifera</taxon>
        <taxon>Eurotatoria</taxon>
        <taxon>Bdelloidea</taxon>
        <taxon>Philodinida</taxon>
        <taxon>Philodinidae</taxon>
        <taxon>Rotaria</taxon>
    </lineage>
</organism>
<dbReference type="OrthoDB" id="10115605at2759"/>
<dbReference type="AlphaFoldDB" id="A0A816LX34"/>
<name>A0A816LX34_9BILA</name>
<accession>A0A816LX34</accession>
<dbReference type="EMBL" id="CAJNRE010001981">
    <property type="protein sequence ID" value="CAF1963177.1"/>
    <property type="molecule type" value="Genomic_DNA"/>
</dbReference>